<feature type="domain" description="C2H2-type" evidence="8">
    <location>
        <begin position="56"/>
        <end position="85"/>
    </location>
</feature>
<evidence type="ECO:0000256" key="1">
    <source>
        <dbReference type="ARBA" id="ARBA00004123"/>
    </source>
</evidence>
<dbReference type="SMART" id="SM00355">
    <property type="entry name" value="ZnF_C2H2"/>
    <property type="match status" value="2"/>
</dbReference>
<keyword evidence="4 7" id="KW-0863">Zinc-finger</keyword>
<evidence type="ECO:0000256" key="6">
    <source>
        <dbReference type="ARBA" id="ARBA00023242"/>
    </source>
</evidence>
<dbReference type="Pfam" id="PF00096">
    <property type="entry name" value="zf-C2H2"/>
    <property type="match status" value="2"/>
</dbReference>
<evidence type="ECO:0000256" key="4">
    <source>
        <dbReference type="ARBA" id="ARBA00022771"/>
    </source>
</evidence>
<keyword evidence="10" id="KW-1185">Reference proteome</keyword>
<dbReference type="GO" id="GO:0005634">
    <property type="term" value="C:nucleus"/>
    <property type="evidence" value="ECO:0007669"/>
    <property type="project" value="UniProtKB-SubCell"/>
</dbReference>
<dbReference type="InterPro" id="IPR036236">
    <property type="entry name" value="Znf_C2H2_sf"/>
</dbReference>
<evidence type="ECO:0000313" key="9">
    <source>
        <dbReference type="EMBL" id="CRL30334.1"/>
    </source>
</evidence>
<dbReference type="EMBL" id="HG793181">
    <property type="protein sequence ID" value="CRL30334.1"/>
    <property type="molecule type" value="Genomic_DNA"/>
</dbReference>
<dbReference type="Proteomes" id="UP000053732">
    <property type="component" value="Unassembled WGS sequence"/>
</dbReference>
<keyword evidence="2" id="KW-0479">Metal-binding</keyword>
<accession>A0A0G4PW14</accession>
<dbReference type="Gene3D" id="3.30.160.60">
    <property type="entry name" value="Classic Zinc Finger"/>
    <property type="match status" value="2"/>
</dbReference>
<proteinExistence type="predicted"/>
<dbReference type="STRING" id="1429867.A0A0G4PW14"/>
<evidence type="ECO:0000256" key="5">
    <source>
        <dbReference type="ARBA" id="ARBA00022833"/>
    </source>
</evidence>
<protein>
    <submittedName>
        <fullName evidence="9">Zinc finger, C2H2-like</fullName>
    </submittedName>
</protein>
<gene>
    <name evidence="9" type="ORF">PCAMFM013_S048g000046</name>
</gene>
<dbReference type="InterPro" id="IPR050331">
    <property type="entry name" value="Zinc_finger"/>
</dbReference>
<keyword evidence="5" id="KW-0862">Zinc</keyword>
<evidence type="ECO:0000256" key="3">
    <source>
        <dbReference type="ARBA" id="ARBA00022737"/>
    </source>
</evidence>
<comment type="subcellular location">
    <subcellularLocation>
        <location evidence="1">Nucleus</location>
    </subcellularLocation>
</comment>
<reference evidence="9 10" key="1">
    <citation type="journal article" date="2014" name="Nat. Commun.">
        <title>Multiple recent horizontal transfers of a large genomic region in cheese making fungi.</title>
        <authorList>
            <person name="Cheeseman K."/>
            <person name="Ropars J."/>
            <person name="Renault P."/>
            <person name="Dupont J."/>
            <person name="Gouzy J."/>
            <person name="Branca A."/>
            <person name="Abraham A.L."/>
            <person name="Ceppi M."/>
            <person name="Conseiller E."/>
            <person name="Debuchy R."/>
            <person name="Malagnac F."/>
            <person name="Goarin A."/>
            <person name="Silar P."/>
            <person name="Lacoste S."/>
            <person name="Sallet E."/>
            <person name="Bensimon A."/>
            <person name="Giraud T."/>
            <person name="Brygoo Y."/>
        </authorList>
    </citation>
    <scope>NUCLEOTIDE SEQUENCE [LARGE SCALE GENOMIC DNA]</scope>
    <source>
        <strain evidence="10">FM 013</strain>
    </source>
</reference>
<sequence length="85" mass="10087">MEEDRIQPHQYSRPNVHVEVDGAHGLECPLCGIKFNRRSNCTEHQKMHNLQWNYNYPCKECDRSFGRRSDLKRHMSTVNRTIGDD</sequence>
<evidence type="ECO:0000256" key="2">
    <source>
        <dbReference type="ARBA" id="ARBA00022723"/>
    </source>
</evidence>
<dbReference type="SUPFAM" id="SSF57667">
    <property type="entry name" value="beta-beta-alpha zinc fingers"/>
    <property type="match status" value="1"/>
</dbReference>
<keyword evidence="6" id="KW-0539">Nucleus</keyword>
<name>A0A0G4PW14_PENC3</name>
<dbReference type="PROSITE" id="PS50157">
    <property type="entry name" value="ZINC_FINGER_C2H2_2"/>
    <property type="match status" value="2"/>
</dbReference>
<dbReference type="InterPro" id="IPR013087">
    <property type="entry name" value="Znf_C2H2_type"/>
</dbReference>
<evidence type="ECO:0000259" key="8">
    <source>
        <dbReference type="PROSITE" id="PS50157"/>
    </source>
</evidence>
<evidence type="ECO:0000256" key="7">
    <source>
        <dbReference type="PROSITE-ProRule" id="PRU00042"/>
    </source>
</evidence>
<dbReference type="PANTHER" id="PTHR16515">
    <property type="entry name" value="PR DOMAIN ZINC FINGER PROTEIN"/>
    <property type="match status" value="1"/>
</dbReference>
<dbReference type="FunFam" id="3.30.160.60:FF:000446">
    <property type="entry name" value="Zinc finger protein"/>
    <property type="match status" value="1"/>
</dbReference>
<dbReference type="PANTHER" id="PTHR16515:SF49">
    <property type="entry name" value="GASTRULA ZINC FINGER PROTEIN XLCGF49.1-LIKE-RELATED"/>
    <property type="match status" value="1"/>
</dbReference>
<dbReference type="GO" id="GO:0008270">
    <property type="term" value="F:zinc ion binding"/>
    <property type="evidence" value="ECO:0007669"/>
    <property type="project" value="UniProtKB-KW"/>
</dbReference>
<dbReference type="GO" id="GO:0010468">
    <property type="term" value="P:regulation of gene expression"/>
    <property type="evidence" value="ECO:0007669"/>
    <property type="project" value="TreeGrafter"/>
</dbReference>
<evidence type="ECO:0000313" key="10">
    <source>
        <dbReference type="Proteomes" id="UP000053732"/>
    </source>
</evidence>
<dbReference type="AlphaFoldDB" id="A0A0G4PW14"/>
<keyword evidence="3" id="KW-0677">Repeat</keyword>
<feature type="domain" description="C2H2-type" evidence="8">
    <location>
        <begin position="26"/>
        <end position="53"/>
    </location>
</feature>
<organism evidence="9 10">
    <name type="scientific">Penicillium camemberti (strain FM 013)</name>
    <dbReference type="NCBI Taxonomy" id="1429867"/>
    <lineage>
        <taxon>Eukaryota</taxon>
        <taxon>Fungi</taxon>
        <taxon>Dikarya</taxon>
        <taxon>Ascomycota</taxon>
        <taxon>Pezizomycotina</taxon>
        <taxon>Eurotiomycetes</taxon>
        <taxon>Eurotiomycetidae</taxon>
        <taxon>Eurotiales</taxon>
        <taxon>Aspergillaceae</taxon>
        <taxon>Penicillium</taxon>
    </lineage>
</organism>